<dbReference type="AlphaFoldDB" id="A0AA35M717"/>
<dbReference type="EMBL" id="CABFNP030001164">
    <property type="protein sequence ID" value="CAI6091482.1"/>
    <property type="molecule type" value="Genomic_DNA"/>
</dbReference>
<dbReference type="Proteomes" id="UP001160390">
    <property type="component" value="Unassembled WGS sequence"/>
</dbReference>
<feature type="chain" id="PRO_5041264364" evidence="1">
    <location>
        <begin position="23"/>
        <end position="74"/>
    </location>
</feature>
<sequence>MVTYRNLALIAVVLNVAEAATAAPVAGSDLAFAEARDYSGSIELEACGKKTNRVETAINGVSAGANAVGSVSSN</sequence>
<evidence type="ECO:0000313" key="2">
    <source>
        <dbReference type="EMBL" id="CAI6091482.1"/>
    </source>
</evidence>
<protein>
    <submittedName>
        <fullName evidence="2">Uncharacterized protein</fullName>
    </submittedName>
</protein>
<evidence type="ECO:0000313" key="3">
    <source>
        <dbReference type="Proteomes" id="UP001160390"/>
    </source>
</evidence>
<feature type="signal peptide" evidence="1">
    <location>
        <begin position="1"/>
        <end position="22"/>
    </location>
</feature>
<organism evidence="2 3">
    <name type="scientific">Clonostachys chloroleuca</name>
    <dbReference type="NCBI Taxonomy" id="1926264"/>
    <lineage>
        <taxon>Eukaryota</taxon>
        <taxon>Fungi</taxon>
        <taxon>Dikarya</taxon>
        <taxon>Ascomycota</taxon>
        <taxon>Pezizomycotina</taxon>
        <taxon>Sordariomycetes</taxon>
        <taxon>Hypocreomycetidae</taxon>
        <taxon>Hypocreales</taxon>
        <taxon>Bionectriaceae</taxon>
        <taxon>Clonostachys</taxon>
    </lineage>
</organism>
<keyword evidence="1" id="KW-0732">Signal</keyword>
<proteinExistence type="predicted"/>
<evidence type="ECO:0000256" key="1">
    <source>
        <dbReference type="SAM" id="SignalP"/>
    </source>
</evidence>
<comment type="caution">
    <text evidence="2">The sequence shown here is derived from an EMBL/GenBank/DDBJ whole genome shotgun (WGS) entry which is preliminary data.</text>
</comment>
<keyword evidence="3" id="KW-1185">Reference proteome</keyword>
<name>A0AA35M717_9HYPO</name>
<gene>
    <name evidence="2" type="ORF">CCHLO57077_00019050</name>
</gene>
<accession>A0AA35M717</accession>
<reference evidence="2" key="1">
    <citation type="submission" date="2023-01" db="EMBL/GenBank/DDBJ databases">
        <authorList>
            <person name="Piombo E."/>
        </authorList>
    </citation>
    <scope>NUCLEOTIDE SEQUENCE</scope>
</reference>